<sequence>MIRLKVKEVAAAKGIGQGKLARLADMDVKTVKRVYRDPYAEISTFTLDKFAKALGVDASELIESVPDQPPEKS</sequence>
<feature type="domain" description="HTH cro/C1-type" evidence="1">
    <location>
        <begin position="6"/>
        <end position="61"/>
    </location>
</feature>
<reference evidence="2" key="1">
    <citation type="submission" date="2020-10" db="EMBL/GenBank/DDBJ databases">
        <title>Taxonomic study of unclassified bacteria belonging to the class Ktedonobacteria.</title>
        <authorList>
            <person name="Yabe S."/>
            <person name="Wang C.M."/>
            <person name="Zheng Y."/>
            <person name="Sakai Y."/>
            <person name="Cavaletti L."/>
            <person name="Monciardini P."/>
            <person name="Donadio S."/>
        </authorList>
    </citation>
    <scope>NUCLEOTIDE SEQUENCE</scope>
    <source>
        <strain evidence="2">ID150040</strain>
    </source>
</reference>
<dbReference type="AlphaFoldDB" id="A0A8J3IRS7"/>
<gene>
    <name evidence="2" type="ORF">KSF_092010</name>
</gene>
<proteinExistence type="predicted"/>
<evidence type="ECO:0000259" key="1">
    <source>
        <dbReference type="PROSITE" id="PS50943"/>
    </source>
</evidence>
<evidence type="ECO:0000313" key="3">
    <source>
        <dbReference type="Proteomes" id="UP000597444"/>
    </source>
</evidence>
<evidence type="ECO:0000313" key="2">
    <source>
        <dbReference type="EMBL" id="GHO99153.1"/>
    </source>
</evidence>
<dbReference type="GO" id="GO:0003677">
    <property type="term" value="F:DNA binding"/>
    <property type="evidence" value="ECO:0007669"/>
    <property type="project" value="InterPro"/>
</dbReference>
<dbReference type="SMART" id="SM00530">
    <property type="entry name" value="HTH_XRE"/>
    <property type="match status" value="1"/>
</dbReference>
<dbReference type="Gene3D" id="1.10.260.40">
    <property type="entry name" value="lambda repressor-like DNA-binding domains"/>
    <property type="match status" value="1"/>
</dbReference>
<dbReference type="InterPro" id="IPR001387">
    <property type="entry name" value="Cro/C1-type_HTH"/>
</dbReference>
<organism evidence="2 3">
    <name type="scientific">Reticulibacter mediterranei</name>
    <dbReference type="NCBI Taxonomy" id="2778369"/>
    <lineage>
        <taxon>Bacteria</taxon>
        <taxon>Bacillati</taxon>
        <taxon>Chloroflexota</taxon>
        <taxon>Ktedonobacteria</taxon>
        <taxon>Ktedonobacterales</taxon>
        <taxon>Reticulibacteraceae</taxon>
        <taxon>Reticulibacter</taxon>
    </lineage>
</organism>
<dbReference type="Proteomes" id="UP000597444">
    <property type="component" value="Unassembled WGS sequence"/>
</dbReference>
<dbReference type="CDD" id="cd00093">
    <property type="entry name" value="HTH_XRE"/>
    <property type="match status" value="1"/>
</dbReference>
<dbReference type="SUPFAM" id="SSF47413">
    <property type="entry name" value="lambda repressor-like DNA-binding domains"/>
    <property type="match status" value="1"/>
</dbReference>
<protein>
    <recommendedName>
        <fullName evidence="1">HTH cro/C1-type domain-containing protein</fullName>
    </recommendedName>
</protein>
<comment type="caution">
    <text evidence="2">The sequence shown here is derived from an EMBL/GenBank/DDBJ whole genome shotgun (WGS) entry which is preliminary data.</text>
</comment>
<name>A0A8J3IRS7_9CHLR</name>
<keyword evidence="3" id="KW-1185">Reference proteome</keyword>
<dbReference type="PROSITE" id="PS50943">
    <property type="entry name" value="HTH_CROC1"/>
    <property type="match status" value="1"/>
</dbReference>
<dbReference type="Pfam" id="PF13443">
    <property type="entry name" value="HTH_26"/>
    <property type="match status" value="1"/>
</dbReference>
<accession>A0A8J3IRS7</accession>
<dbReference type="RefSeq" id="WP_220209807.1">
    <property type="nucleotide sequence ID" value="NZ_BNJK01000002.1"/>
</dbReference>
<dbReference type="InterPro" id="IPR010982">
    <property type="entry name" value="Lambda_DNA-bd_dom_sf"/>
</dbReference>
<dbReference type="EMBL" id="BNJK01000002">
    <property type="protein sequence ID" value="GHO99153.1"/>
    <property type="molecule type" value="Genomic_DNA"/>
</dbReference>